<dbReference type="Proteomes" id="UP000249748">
    <property type="component" value="Unassembled WGS sequence"/>
</dbReference>
<sequence>MRFLLVFALLACLAHGLFVAAQTSVPEPHELNSLGEREATASTTAASETFSDTASPSVTESAITHSNSTASSNATLPASTTITSLNTSQASQGKGTYGKNSTSPDALPIQPTVTPALGIGGFILIVTGAILAVIGIRNLRVQVFLSTAFLTSLGVTVLIVYVMSPPVRVAVQGAYLVAVFFTGITFGALAIVFKELTEGLGCLLGGFCSSMWLLSLKPGGLLTTTDSKSGFIGAISVAFYALSFSHHTRPYGLIVSTGISGGTAVALGIDCFSRAGLKEFWLYIWGLNDNIFPLNTNTYPITRNIRVELAATVIIAILGVVSQLRLWKVVRERRRKEKEKRDEEQKKKEEAEAELGRKLEEQNMQERKEWEARYGGAEPAAGVSELGDDTKCQADEMDAMEKGDVYDMKSIAETSEGSYRCSDCREREANSDAGSDVTGATEGDFDHAPTGTAKEISDNLKEESGPLPIKVFDGADAAKIKDDKSSDMTAVIGSDTATIRSKRLSGPSCMPRTSRNDKLPMSQSQEALVSVDDGTSSVHGTVDEGGNLDSDCPTVQDDSPGLTGKVPKSDGKSHVDENEQPQAKPDHQSHGRKSPIDRDGGERSTQKGSEKSPTPAIEEGPGTDETKGALNAESHTAASETSLTMVNRQSNGSSGRASDIVQEEEKPERSSSNPAEYQDESAIGEGRQPTNATKDTEAAAVVLKDHECNKPHSDGPEKTDITDSENTKSLAEDPSPPSPQSCNGTKRVTPHDKRKSPEPQPRIEPEPIKLEPPKLNEETVKELPKRTSKVVQSYRTNEWAKHLADAEAPDLEPIKPIEEEQPECSPDAEEAAVPVNVEELLQTPFNAQPPPAVEPRVQDTPSRRESRRVSNSSHIDQNKKKTPNSPPPTAQPRFSNGYQTNTLLGSPGLTEPPPDETEAAKPQWRGPAPLIAVREDMMRNRLSSFSLTMDPYSRTSPGQLPVETLQRSASYRIHDGADDMPLSQRRAMLSQQQQTVITPLPVHTPYSTPRRHHSTGPSPTNTPAAMAAWRESVQEDLRDRRNPLGKQGIPTGPQDRNNPPAYTQSQQRTPSSNHHIGNAIAEGMQRGDMSELHREAMRRMQAKANKTVKGA</sequence>
<evidence type="ECO:0000313" key="1">
    <source>
        <dbReference type="EMBL" id="RAK88678.1"/>
    </source>
</evidence>
<keyword evidence="2" id="KW-1185">Reference proteome</keyword>
<organism evidence="1 2">
    <name type="scientific">Aspergillus costaricaensis CBS 115574</name>
    <dbReference type="NCBI Taxonomy" id="1448317"/>
    <lineage>
        <taxon>Eukaryota</taxon>
        <taxon>Fungi</taxon>
        <taxon>Dikarya</taxon>
        <taxon>Ascomycota</taxon>
        <taxon>Pezizomycotina</taxon>
        <taxon>Eurotiomycetes</taxon>
        <taxon>Eurotiomycetidae</taxon>
        <taxon>Eurotiales</taxon>
        <taxon>Aspergillaceae</taxon>
        <taxon>Aspergillus</taxon>
        <taxon>Aspergillus subgen. Circumdati</taxon>
    </lineage>
</organism>
<gene>
    <name evidence="1" type="ORF">BO79DRAFT_195270</name>
</gene>
<reference evidence="1" key="1">
    <citation type="submission" date="2018-02" db="EMBL/GenBank/DDBJ databases">
        <title>The genomes of Aspergillus section Nigri reveals drivers in fungal speciation.</title>
        <authorList>
            <consortium name="DOE Joint Genome Institute"/>
            <person name="Vesth T.C."/>
            <person name="Nybo J."/>
            <person name="Theobald S."/>
            <person name="Brandl J."/>
            <person name="Frisvad J.C."/>
            <person name="Nielsen K.F."/>
            <person name="Lyhne E.K."/>
            <person name="Kogle M.E."/>
            <person name="Kuo A."/>
            <person name="Riley R."/>
            <person name="Clum A."/>
            <person name="Nolan M."/>
            <person name="Lipzen A."/>
            <person name="Salamov A."/>
            <person name="Henrissat B."/>
            <person name="Wiebenga A."/>
            <person name="De vries R.P."/>
            <person name="Grigoriev I.V."/>
            <person name="Mortensen U.H."/>
            <person name="Andersen M.R."/>
            <person name="Baker S.E."/>
        </authorList>
    </citation>
    <scope>NUCLEOTIDE SEQUENCE</scope>
    <source>
        <strain evidence="1">CBS 115574</strain>
    </source>
</reference>
<protein>
    <submittedName>
        <fullName evidence="1">Uncharacterized protein</fullName>
    </submittedName>
</protein>
<name>A0ACD1IEL9_9EURO</name>
<accession>A0ACD1IEL9</accession>
<proteinExistence type="predicted"/>
<evidence type="ECO:0000313" key="2">
    <source>
        <dbReference type="Proteomes" id="UP000249748"/>
    </source>
</evidence>
<dbReference type="EMBL" id="KZ824550">
    <property type="protein sequence ID" value="RAK88678.1"/>
    <property type="molecule type" value="Genomic_DNA"/>
</dbReference>